<gene>
    <name evidence="1" type="ORF">EZS28_030573</name>
</gene>
<proteinExistence type="predicted"/>
<organism evidence="1 2">
    <name type="scientific">Streblomastix strix</name>
    <dbReference type="NCBI Taxonomy" id="222440"/>
    <lineage>
        <taxon>Eukaryota</taxon>
        <taxon>Metamonada</taxon>
        <taxon>Preaxostyla</taxon>
        <taxon>Oxymonadida</taxon>
        <taxon>Streblomastigidae</taxon>
        <taxon>Streblomastix</taxon>
    </lineage>
</organism>
<name>A0A5J4UV15_9EUKA</name>
<evidence type="ECO:0000313" key="2">
    <source>
        <dbReference type="Proteomes" id="UP000324800"/>
    </source>
</evidence>
<feature type="non-terminal residue" evidence="1">
    <location>
        <position position="1"/>
    </location>
</feature>
<reference evidence="1 2" key="1">
    <citation type="submission" date="2019-03" db="EMBL/GenBank/DDBJ databases">
        <title>Single cell metagenomics reveals metabolic interactions within the superorganism composed of flagellate Streblomastix strix and complex community of Bacteroidetes bacteria on its surface.</title>
        <authorList>
            <person name="Treitli S.C."/>
            <person name="Kolisko M."/>
            <person name="Husnik F."/>
            <person name="Keeling P."/>
            <person name="Hampl V."/>
        </authorList>
    </citation>
    <scope>NUCLEOTIDE SEQUENCE [LARGE SCALE GENOMIC DNA]</scope>
    <source>
        <strain evidence="1">ST1C</strain>
    </source>
</reference>
<dbReference type="Proteomes" id="UP000324800">
    <property type="component" value="Unassembled WGS sequence"/>
</dbReference>
<protein>
    <submittedName>
        <fullName evidence="1">Uncharacterized protein</fullName>
    </submittedName>
</protein>
<comment type="caution">
    <text evidence="1">The sequence shown here is derived from an EMBL/GenBank/DDBJ whole genome shotgun (WGS) entry which is preliminary data.</text>
</comment>
<evidence type="ECO:0000313" key="1">
    <source>
        <dbReference type="EMBL" id="KAA6373902.1"/>
    </source>
</evidence>
<dbReference type="AlphaFoldDB" id="A0A5J4UV15"/>
<sequence length="297" mass="33239">AIKSVYFFTVSYTLDYAAGFAKTGKDDTSVLLAGEGDALLHSFGGVQVEDITNLVVDLHSNITINYLRLVRIVNFYYLMMDFQLKTQFNVATNSYVCTIGSFSNTITPPTPANAAYLISIVSRQTTLIGGFTTRQIRISTDSSTPWALMMKLAYNLVGCFDNKLIHITYQTSLILLFLNYEMSCAYYYDALYESAGLFEFSELYDYLKHQDSVPPAQRIPIGEQTLQKYVKDNDDILNNTSEEFIPPVLNATSKLDLSSQQERSSFLASSGSDTQLIVYCDRVTLTASYETTGLFPN</sequence>
<accession>A0A5J4UV15</accession>
<dbReference type="EMBL" id="SNRW01012375">
    <property type="protein sequence ID" value="KAA6373902.1"/>
    <property type="molecule type" value="Genomic_DNA"/>
</dbReference>